<evidence type="ECO:0000313" key="1">
    <source>
        <dbReference type="EMBL" id="MFD2871845.1"/>
    </source>
</evidence>
<name>A0ABW5Y990_9SPHI</name>
<dbReference type="NCBIfam" id="TIGR02436">
    <property type="entry name" value="four helix bundle protein"/>
    <property type="match status" value="1"/>
</dbReference>
<dbReference type="InterPro" id="IPR036583">
    <property type="entry name" value="23S_rRNA_IVS_sf"/>
</dbReference>
<dbReference type="Gene3D" id="1.20.1440.60">
    <property type="entry name" value="23S rRNA-intervening sequence"/>
    <property type="match status" value="1"/>
</dbReference>
<reference evidence="2" key="1">
    <citation type="journal article" date="2019" name="Int. J. Syst. Evol. Microbiol.">
        <title>The Global Catalogue of Microorganisms (GCM) 10K type strain sequencing project: providing services to taxonomists for standard genome sequencing and annotation.</title>
        <authorList>
            <consortium name="The Broad Institute Genomics Platform"/>
            <consortium name="The Broad Institute Genome Sequencing Center for Infectious Disease"/>
            <person name="Wu L."/>
            <person name="Ma J."/>
        </authorList>
    </citation>
    <scope>NUCLEOTIDE SEQUENCE [LARGE SCALE GENOMIC DNA]</scope>
    <source>
        <strain evidence="2">KCTC 22437</strain>
    </source>
</reference>
<dbReference type="Proteomes" id="UP001597557">
    <property type="component" value="Unassembled WGS sequence"/>
</dbReference>
<dbReference type="SUPFAM" id="SSF158446">
    <property type="entry name" value="IVS-encoded protein-like"/>
    <property type="match status" value="1"/>
</dbReference>
<dbReference type="InterPro" id="IPR012657">
    <property type="entry name" value="23S_rRNA-intervening_sequence"/>
</dbReference>
<dbReference type="Pfam" id="PF05635">
    <property type="entry name" value="23S_rRNA_IVP"/>
    <property type="match status" value="1"/>
</dbReference>
<evidence type="ECO:0000313" key="2">
    <source>
        <dbReference type="Proteomes" id="UP001597557"/>
    </source>
</evidence>
<dbReference type="PANTHER" id="PTHR38471:SF2">
    <property type="entry name" value="FOUR HELIX BUNDLE PROTEIN"/>
    <property type="match status" value="1"/>
</dbReference>
<dbReference type="RefSeq" id="WP_377182920.1">
    <property type="nucleotide sequence ID" value="NZ_JBHUPD010000001.1"/>
</dbReference>
<dbReference type="EMBL" id="JBHUPD010000001">
    <property type="protein sequence ID" value="MFD2871845.1"/>
    <property type="molecule type" value="Genomic_DNA"/>
</dbReference>
<keyword evidence="2" id="KW-1185">Reference proteome</keyword>
<proteinExistence type="predicted"/>
<protein>
    <submittedName>
        <fullName evidence="1">Four helix bundle protein</fullName>
    </submittedName>
</protein>
<organism evidence="1 2">
    <name type="scientific">Mucilaginibacter ximonensis</name>
    <dbReference type="NCBI Taxonomy" id="538021"/>
    <lineage>
        <taxon>Bacteria</taxon>
        <taxon>Pseudomonadati</taxon>
        <taxon>Bacteroidota</taxon>
        <taxon>Sphingobacteriia</taxon>
        <taxon>Sphingobacteriales</taxon>
        <taxon>Sphingobacteriaceae</taxon>
        <taxon>Mucilaginibacter</taxon>
    </lineage>
</organism>
<sequence length="124" mass="14502">MASFTELEVWKQSRKIRIWVSALAKRFPSEEKYRLGDQIIRSSRSVGNNIAEGHGRFHYQDNIRFCIMARGSLSETLDHLMIAVDEKIIEQSALDDFQLEYDSCLRLLNGYIQYLKKKKVDELS</sequence>
<gene>
    <name evidence="1" type="ORF">ACFS5N_05165</name>
</gene>
<dbReference type="CDD" id="cd16377">
    <property type="entry name" value="23S_rRNA_IVP_like"/>
    <property type="match status" value="1"/>
</dbReference>
<accession>A0ABW5Y990</accession>
<dbReference type="PANTHER" id="PTHR38471">
    <property type="entry name" value="FOUR HELIX BUNDLE PROTEIN"/>
    <property type="match status" value="1"/>
</dbReference>
<comment type="caution">
    <text evidence="1">The sequence shown here is derived from an EMBL/GenBank/DDBJ whole genome shotgun (WGS) entry which is preliminary data.</text>
</comment>